<dbReference type="EMBL" id="ADCP02000001">
    <property type="protein sequence ID" value="EFV43834.1"/>
    <property type="molecule type" value="Genomic_DNA"/>
</dbReference>
<comment type="similarity">
    <text evidence="2">Belongs to the class-V pyridoxal-phosphate-dependent aminotransferase family.</text>
</comment>
<keyword evidence="5 7" id="KW-0663">Pyridoxal phosphate</keyword>
<comment type="cofactor">
    <cofactor evidence="1 7">
        <name>pyridoxal 5'-phosphate</name>
        <dbReference type="ChEBI" id="CHEBI:597326"/>
    </cofactor>
</comment>
<evidence type="ECO:0000256" key="2">
    <source>
        <dbReference type="ARBA" id="ARBA00009236"/>
    </source>
</evidence>
<proteinExistence type="inferred from homology"/>
<evidence type="ECO:0000259" key="8">
    <source>
        <dbReference type="Pfam" id="PF00266"/>
    </source>
</evidence>
<reference evidence="9 10" key="1">
    <citation type="submission" date="2010-10" db="EMBL/GenBank/DDBJ databases">
        <authorList>
            <consortium name="The Broad Institute Genome Sequencing Platform"/>
            <person name="Ward D."/>
            <person name="Earl A."/>
            <person name="Feldgarden M."/>
            <person name="Young S.K."/>
            <person name="Gargeya S."/>
            <person name="Zeng Q."/>
            <person name="Alvarado L."/>
            <person name="Berlin A."/>
            <person name="Bochicchio J."/>
            <person name="Chapman S.B."/>
            <person name="Chen Z."/>
            <person name="Freedman E."/>
            <person name="Gellesch M."/>
            <person name="Goldberg J."/>
            <person name="Griggs A."/>
            <person name="Gujja S."/>
            <person name="Heilman E."/>
            <person name="Heiman D."/>
            <person name="Howarth C."/>
            <person name="Mehta T."/>
            <person name="Neiman D."/>
            <person name="Pearson M."/>
            <person name="Roberts A."/>
            <person name="Saif S."/>
            <person name="Shea T."/>
            <person name="Shenoy N."/>
            <person name="Sisk P."/>
            <person name="Stolte C."/>
            <person name="Sykes S."/>
            <person name="White J."/>
            <person name="Yandava C."/>
            <person name="Allen-Vercoe E."/>
            <person name="Sibley C."/>
            <person name="Ambrose C.E."/>
            <person name="Strauss J."/>
            <person name="Daigneault M."/>
            <person name="Haas B."/>
            <person name="Nusbaum C."/>
            <person name="Birren B."/>
        </authorList>
    </citation>
    <scope>NUCLEOTIDE SEQUENCE [LARGE SCALE GENOMIC DNA]</scope>
    <source>
        <strain evidence="9 10">3_1_6</strain>
    </source>
</reference>
<comment type="caution">
    <text evidence="9">The sequence shown here is derived from an EMBL/GenBank/DDBJ whole genome shotgun (WGS) entry which is preliminary data.</text>
</comment>
<dbReference type="GeneID" id="78085484"/>
<organism evidence="9 10">
    <name type="scientific">Bilophila wadsworthia (strain 3_1_6)</name>
    <dbReference type="NCBI Taxonomy" id="563192"/>
    <lineage>
        <taxon>Bacteria</taxon>
        <taxon>Pseudomonadati</taxon>
        <taxon>Thermodesulfobacteriota</taxon>
        <taxon>Desulfovibrionia</taxon>
        <taxon>Desulfovibrionales</taxon>
        <taxon>Desulfovibrionaceae</taxon>
        <taxon>Bilophila</taxon>
    </lineage>
</organism>
<evidence type="ECO:0000256" key="3">
    <source>
        <dbReference type="ARBA" id="ARBA00022576"/>
    </source>
</evidence>
<dbReference type="GO" id="GO:0004760">
    <property type="term" value="F:L-serine-pyruvate transaminase activity"/>
    <property type="evidence" value="ECO:0007669"/>
    <property type="project" value="TreeGrafter"/>
</dbReference>
<evidence type="ECO:0000256" key="1">
    <source>
        <dbReference type="ARBA" id="ARBA00001933"/>
    </source>
</evidence>
<protein>
    <recommendedName>
        <fullName evidence="8">Aminotransferase class V domain-containing protein</fullName>
    </recommendedName>
</protein>
<evidence type="ECO:0000256" key="7">
    <source>
        <dbReference type="PIRSR" id="PIRSR000524-50"/>
    </source>
</evidence>
<dbReference type="PANTHER" id="PTHR21152:SF24">
    <property type="entry name" value="ALANINE--GLYOXYLATE AMINOTRANSFERASE 1"/>
    <property type="match status" value="1"/>
</dbReference>
<feature type="modified residue" description="N6-(pyridoxal phosphate)lysine" evidence="7">
    <location>
        <position position="195"/>
    </location>
</feature>
<dbReference type="OrthoDB" id="9766472at2"/>
<dbReference type="SUPFAM" id="SSF53383">
    <property type="entry name" value="PLP-dependent transferases"/>
    <property type="match status" value="1"/>
</dbReference>
<evidence type="ECO:0000256" key="6">
    <source>
        <dbReference type="PIRSR" id="PIRSR000524-1"/>
    </source>
</evidence>
<dbReference type="InterPro" id="IPR015421">
    <property type="entry name" value="PyrdxlP-dep_Trfase_major"/>
</dbReference>
<dbReference type="GO" id="GO:0008453">
    <property type="term" value="F:alanine-glyoxylate transaminase activity"/>
    <property type="evidence" value="ECO:0007669"/>
    <property type="project" value="TreeGrafter"/>
</dbReference>
<evidence type="ECO:0000256" key="5">
    <source>
        <dbReference type="ARBA" id="ARBA00022898"/>
    </source>
</evidence>
<feature type="domain" description="Aminotransferase class V" evidence="8">
    <location>
        <begin position="39"/>
        <end position="323"/>
    </location>
</feature>
<evidence type="ECO:0000313" key="9">
    <source>
        <dbReference type="EMBL" id="EFV43834.1"/>
    </source>
</evidence>
<keyword evidence="3" id="KW-0032">Aminotransferase</keyword>
<dbReference type="eggNOG" id="COG0075">
    <property type="taxonomic scope" value="Bacteria"/>
</dbReference>
<dbReference type="Pfam" id="PF00266">
    <property type="entry name" value="Aminotran_5"/>
    <property type="match status" value="1"/>
</dbReference>
<gene>
    <name evidence="9" type="ORF">HMPREF0179_02342</name>
</gene>
<keyword evidence="10" id="KW-1185">Reference proteome</keyword>
<dbReference type="RefSeq" id="WP_005028177.1">
    <property type="nucleotide sequence ID" value="NZ_KE150238.1"/>
</dbReference>
<sequence>MSYAPIPMVPGPVALHEDVIAVLGRDYGSGQVESDFLCLYDATSRSIGKLMGTKDDVVLMTGEGMLALWGALKSCLKPGDHVVSVGTGVFGDGIGEMAESFGCIVEKVSLPYDCSIRESDLAAVEEAIRRVKPVMLTAVHCETPSGTLNPIGLLGKLKKDLGVPLFYVDTVAGLGGAPVHMDEWNVDLMLGGSQKCLSCPPSMSMVGVSAAAWERMKEVNYQGYDAILPFRTVRTDGRCPYTPNWHGVAALYAGTQAIFKEGMDAAFARHEAVAAQCRAGLAELGIKLWTAPDAVNAPTVTAAMIPEGFTWPEWKEALRRHGLICTGSFGPMDGKVFRLGHMGTQAQPYLMEQALDAIAATLGK</sequence>
<dbReference type="HOGENOM" id="CLU_027686_0_1_7"/>
<dbReference type="Gene3D" id="3.40.640.10">
    <property type="entry name" value="Type I PLP-dependent aspartate aminotransferase-like (Major domain)"/>
    <property type="match status" value="1"/>
</dbReference>
<evidence type="ECO:0000256" key="4">
    <source>
        <dbReference type="ARBA" id="ARBA00022679"/>
    </source>
</evidence>
<reference evidence="9 10" key="2">
    <citation type="submission" date="2013-04" db="EMBL/GenBank/DDBJ databases">
        <title>The Genome Sequence of Bilophila wadsworthia 3_1_6.</title>
        <authorList>
            <consortium name="The Broad Institute Genomics Platform"/>
            <person name="Earl A."/>
            <person name="Ward D."/>
            <person name="Feldgarden M."/>
            <person name="Gevers D."/>
            <person name="Sibley C."/>
            <person name="Strauss J."/>
            <person name="Allen-Vercoe E."/>
            <person name="Walker B."/>
            <person name="Young S."/>
            <person name="Zeng Q."/>
            <person name="Gargeya S."/>
            <person name="Fitzgerald M."/>
            <person name="Haas B."/>
            <person name="Abouelleil A."/>
            <person name="Allen A.W."/>
            <person name="Alvarado L."/>
            <person name="Arachchi H.M."/>
            <person name="Berlin A.M."/>
            <person name="Chapman S.B."/>
            <person name="Gainer-Dewar J."/>
            <person name="Goldberg J."/>
            <person name="Griggs A."/>
            <person name="Gujja S."/>
            <person name="Hansen M."/>
            <person name="Howarth C."/>
            <person name="Imamovic A."/>
            <person name="Ireland A."/>
            <person name="Larimer J."/>
            <person name="McCowan C."/>
            <person name="Murphy C."/>
            <person name="Pearson M."/>
            <person name="Poon T.W."/>
            <person name="Priest M."/>
            <person name="Roberts A."/>
            <person name="Saif S."/>
            <person name="Shea T."/>
            <person name="Sisk P."/>
            <person name="Sykes S."/>
            <person name="Wortman J."/>
            <person name="Nusbaum C."/>
            <person name="Birren B."/>
        </authorList>
    </citation>
    <scope>NUCLEOTIDE SEQUENCE [LARGE SCALE GENOMIC DNA]</scope>
    <source>
        <strain evidence="9 10">3_1_6</strain>
    </source>
</reference>
<dbReference type="Proteomes" id="UP000006034">
    <property type="component" value="Unassembled WGS sequence"/>
</dbReference>
<accession>E5Y827</accession>
<name>E5Y827_BILW3</name>
<dbReference type="GO" id="GO:0019265">
    <property type="term" value="P:glycine biosynthetic process, by transamination of glyoxylate"/>
    <property type="evidence" value="ECO:0007669"/>
    <property type="project" value="TreeGrafter"/>
</dbReference>
<dbReference type="InterPro" id="IPR000192">
    <property type="entry name" value="Aminotrans_V_dom"/>
</dbReference>
<keyword evidence="4" id="KW-0808">Transferase</keyword>
<evidence type="ECO:0000313" key="10">
    <source>
        <dbReference type="Proteomes" id="UP000006034"/>
    </source>
</evidence>
<dbReference type="InterPro" id="IPR024169">
    <property type="entry name" value="SP_NH2Trfase/AEP_transaminase"/>
</dbReference>
<dbReference type="InterPro" id="IPR015422">
    <property type="entry name" value="PyrdxlP-dep_Trfase_small"/>
</dbReference>
<dbReference type="PIRSF" id="PIRSF000524">
    <property type="entry name" value="SPT"/>
    <property type="match status" value="1"/>
</dbReference>
<dbReference type="Gene3D" id="3.90.1150.10">
    <property type="entry name" value="Aspartate Aminotransferase, domain 1"/>
    <property type="match status" value="1"/>
</dbReference>
<dbReference type="PANTHER" id="PTHR21152">
    <property type="entry name" value="AMINOTRANSFERASE CLASS V"/>
    <property type="match status" value="1"/>
</dbReference>
<dbReference type="AlphaFoldDB" id="E5Y827"/>
<feature type="binding site" evidence="6">
    <location>
        <position position="338"/>
    </location>
    <ligand>
        <name>substrate</name>
    </ligand>
</feature>
<dbReference type="InterPro" id="IPR015424">
    <property type="entry name" value="PyrdxlP-dep_Trfase"/>
</dbReference>
<dbReference type="STRING" id="563192.HMPREF0179_02342"/>